<dbReference type="EMBL" id="JAGDYL010000036">
    <property type="protein sequence ID" value="MBO1806481.1"/>
    <property type="molecule type" value="Genomic_DNA"/>
</dbReference>
<dbReference type="Proteomes" id="UP000664398">
    <property type="component" value="Unassembled WGS sequence"/>
</dbReference>
<dbReference type="InterPro" id="IPR029044">
    <property type="entry name" value="Nucleotide-diphossugar_trans"/>
</dbReference>
<proteinExistence type="predicted"/>
<dbReference type="CDD" id="cd00761">
    <property type="entry name" value="Glyco_tranf_GTA_type"/>
    <property type="match status" value="1"/>
</dbReference>
<name>A0A939S039_9MICO</name>
<evidence type="ECO:0000259" key="1">
    <source>
        <dbReference type="Pfam" id="PF00535"/>
    </source>
</evidence>
<evidence type="ECO:0000313" key="2">
    <source>
        <dbReference type="EMBL" id="MBO1806481.1"/>
    </source>
</evidence>
<keyword evidence="3" id="KW-1185">Reference proteome</keyword>
<organism evidence="2 3">
    <name type="scientific">Leucobacter ruminantium</name>
    <dbReference type="NCBI Taxonomy" id="1289170"/>
    <lineage>
        <taxon>Bacteria</taxon>
        <taxon>Bacillati</taxon>
        <taxon>Actinomycetota</taxon>
        <taxon>Actinomycetes</taxon>
        <taxon>Micrococcales</taxon>
        <taxon>Microbacteriaceae</taxon>
        <taxon>Leucobacter</taxon>
    </lineage>
</organism>
<dbReference type="RefSeq" id="WP_208046937.1">
    <property type="nucleotide sequence ID" value="NZ_JAGDYL010000036.1"/>
</dbReference>
<protein>
    <submittedName>
        <fullName evidence="2">Glycosyltransferase</fullName>
    </submittedName>
</protein>
<comment type="caution">
    <text evidence="2">The sequence shown here is derived from an EMBL/GenBank/DDBJ whole genome shotgun (WGS) entry which is preliminary data.</text>
</comment>
<feature type="domain" description="Glycosyltransferase 2-like" evidence="1">
    <location>
        <begin position="8"/>
        <end position="140"/>
    </location>
</feature>
<sequence length="361" mass="39055">MNEYAVDVVIAVHSAERPVARAAGSVLTGTQAPVRVTVVAHNIDPEIIRERLGDLAGDPRLRLIGLADGIHSPAGPMNLGFARAEAPFVALLGSDDELAPGAIDSWLALQRETGADAVLARILLASGEVDPYPPVRLGRRVRDLDGAKDRLAYRSAPLGMVSRERFGDLRLTTGVGSGEDLVYSLTVWFTGAHLAYDLTGPAYVVNGDAGDRVTSAVRPLAEDSAFLDHLETMPWFAQAPARVREAIVVKLIRMHVFDALAMRANSDEQLSENRDAFRTVLARLARLSPSAPGLLSIADRRVLDALVSQQSLDAAAMRSLIAARSRYKSPAVLLTRNPLRWFHAQAPFRTLLAGSLIARRR</sequence>
<accession>A0A939S039</accession>
<reference evidence="2" key="1">
    <citation type="submission" date="2021-03" db="EMBL/GenBank/DDBJ databases">
        <title>Leucobacter chromiisoli sp. nov., isolated from chromium-containing soil of chemical plant.</title>
        <authorList>
            <person name="Xu Z."/>
        </authorList>
    </citation>
    <scope>NUCLEOTIDE SEQUENCE</scope>
    <source>
        <strain evidence="2">A2</strain>
    </source>
</reference>
<gene>
    <name evidence="2" type="ORF">J4H91_14340</name>
</gene>
<dbReference type="Pfam" id="PF00535">
    <property type="entry name" value="Glycos_transf_2"/>
    <property type="match status" value="1"/>
</dbReference>
<evidence type="ECO:0000313" key="3">
    <source>
        <dbReference type="Proteomes" id="UP000664398"/>
    </source>
</evidence>
<dbReference type="InterPro" id="IPR001173">
    <property type="entry name" value="Glyco_trans_2-like"/>
</dbReference>
<dbReference type="Gene3D" id="3.90.550.10">
    <property type="entry name" value="Spore Coat Polysaccharide Biosynthesis Protein SpsA, Chain A"/>
    <property type="match status" value="1"/>
</dbReference>
<dbReference type="AlphaFoldDB" id="A0A939S039"/>
<dbReference type="SUPFAM" id="SSF53448">
    <property type="entry name" value="Nucleotide-diphospho-sugar transferases"/>
    <property type="match status" value="1"/>
</dbReference>